<dbReference type="eggNOG" id="ENOG5031XPC">
    <property type="taxonomic scope" value="Bacteria"/>
</dbReference>
<name>A0A086ZRF5_9BIFI</name>
<reference evidence="1 2" key="1">
    <citation type="submission" date="2014-03" db="EMBL/GenBank/DDBJ databases">
        <title>Genomics of Bifidobacteria.</title>
        <authorList>
            <person name="Ventura M."/>
            <person name="Milani C."/>
            <person name="Lugli G.A."/>
        </authorList>
    </citation>
    <scope>NUCLEOTIDE SEQUENCE [LARGE SCALE GENOMIC DNA]</scope>
    <source>
        <strain evidence="1 2">DSM 23969</strain>
    </source>
</reference>
<dbReference type="Proteomes" id="UP000029108">
    <property type="component" value="Unassembled WGS sequence"/>
</dbReference>
<gene>
    <name evidence="1" type="ORF">BBIA_2444</name>
</gene>
<proteinExistence type="predicted"/>
<dbReference type="AlphaFoldDB" id="A0A086ZRF5"/>
<evidence type="ECO:0000313" key="2">
    <source>
        <dbReference type="Proteomes" id="UP000029108"/>
    </source>
</evidence>
<dbReference type="RefSeq" id="WP_162835002.1">
    <property type="nucleotide sequence ID" value="NZ_JDUU01000011.1"/>
</dbReference>
<organism evidence="1 2">
    <name type="scientific">Bifidobacterium biavatii DSM 23969</name>
    <dbReference type="NCBI Taxonomy" id="1437608"/>
    <lineage>
        <taxon>Bacteria</taxon>
        <taxon>Bacillati</taxon>
        <taxon>Actinomycetota</taxon>
        <taxon>Actinomycetes</taxon>
        <taxon>Bifidobacteriales</taxon>
        <taxon>Bifidobacteriaceae</taxon>
        <taxon>Bifidobacterium</taxon>
    </lineage>
</organism>
<evidence type="ECO:0000313" key="1">
    <source>
        <dbReference type="EMBL" id="KFI49105.1"/>
    </source>
</evidence>
<comment type="caution">
    <text evidence="1">The sequence shown here is derived from an EMBL/GenBank/DDBJ whole genome shotgun (WGS) entry which is preliminary data.</text>
</comment>
<accession>A0A086ZRF5</accession>
<protein>
    <submittedName>
        <fullName evidence="1">Uncharacterized protein</fullName>
    </submittedName>
</protein>
<sequence length="51" mass="5701">MNHITMHGTLTVNGRTVIVHIGDHEATATVDGTPFNVCNVWQLYQLLRLLV</sequence>
<dbReference type="EMBL" id="JGYN01000026">
    <property type="protein sequence ID" value="KFI49105.1"/>
    <property type="molecule type" value="Genomic_DNA"/>
</dbReference>
<keyword evidence="2" id="KW-1185">Reference proteome</keyword>